<comment type="caution">
    <text evidence="2">The sequence shown here is derived from an EMBL/GenBank/DDBJ whole genome shotgun (WGS) entry which is preliminary data.</text>
</comment>
<gene>
    <name evidence="2" type="ORF">JRO89_XS04G0244300</name>
</gene>
<dbReference type="Proteomes" id="UP000827721">
    <property type="component" value="Unassembled WGS sequence"/>
</dbReference>
<sequence length="159" mass="17499">MIPKPVRALAATSAIIFGGFVTLNITSTITLAALRAATEAKLKKFALPCGVCKGKGFYICKLCKGNATIQWSPLYDPVFINPCLCPTCDGNRVYANRIRNAASFPLHFTYRFPSHDEQKWNLMKEIGAALSKLSGEGLSLTCKRQNTGISCFYICFDNF</sequence>
<keyword evidence="3" id="KW-1185">Reference proteome</keyword>
<accession>A0ABQ8I6V5</accession>
<organism evidence="2 3">
    <name type="scientific">Xanthoceras sorbifolium</name>
    <dbReference type="NCBI Taxonomy" id="99658"/>
    <lineage>
        <taxon>Eukaryota</taxon>
        <taxon>Viridiplantae</taxon>
        <taxon>Streptophyta</taxon>
        <taxon>Embryophyta</taxon>
        <taxon>Tracheophyta</taxon>
        <taxon>Spermatophyta</taxon>
        <taxon>Magnoliopsida</taxon>
        <taxon>eudicotyledons</taxon>
        <taxon>Gunneridae</taxon>
        <taxon>Pentapetalae</taxon>
        <taxon>rosids</taxon>
        <taxon>malvids</taxon>
        <taxon>Sapindales</taxon>
        <taxon>Sapindaceae</taxon>
        <taxon>Xanthoceroideae</taxon>
        <taxon>Xanthoceras</taxon>
    </lineage>
</organism>
<reference evidence="2 3" key="1">
    <citation type="submission" date="2021-02" db="EMBL/GenBank/DDBJ databases">
        <title>Plant Genome Project.</title>
        <authorList>
            <person name="Zhang R.-G."/>
        </authorList>
    </citation>
    <scope>NUCLEOTIDE SEQUENCE [LARGE SCALE GENOMIC DNA]</scope>
    <source>
        <tissue evidence="2">Leaves</tissue>
    </source>
</reference>
<evidence type="ECO:0000256" key="1">
    <source>
        <dbReference type="SAM" id="Phobius"/>
    </source>
</evidence>
<dbReference type="InterPro" id="IPR036410">
    <property type="entry name" value="HSP_DnaJ_Cys-rich_dom_sf"/>
</dbReference>
<protein>
    <submittedName>
        <fullName evidence="2">Uncharacterized protein</fullName>
    </submittedName>
</protein>
<proteinExistence type="predicted"/>
<evidence type="ECO:0000313" key="3">
    <source>
        <dbReference type="Proteomes" id="UP000827721"/>
    </source>
</evidence>
<name>A0ABQ8I6V5_9ROSI</name>
<feature type="transmembrane region" description="Helical" evidence="1">
    <location>
        <begin position="6"/>
        <end position="34"/>
    </location>
</feature>
<evidence type="ECO:0000313" key="2">
    <source>
        <dbReference type="EMBL" id="KAH7572365.1"/>
    </source>
</evidence>
<keyword evidence="1" id="KW-1133">Transmembrane helix</keyword>
<keyword evidence="1" id="KW-0812">Transmembrane</keyword>
<keyword evidence="1" id="KW-0472">Membrane</keyword>
<dbReference type="EMBL" id="JAFEMO010000004">
    <property type="protein sequence ID" value="KAH7572365.1"/>
    <property type="molecule type" value="Genomic_DNA"/>
</dbReference>
<dbReference type="SUPFAM" id="SSF57938">
    <property type="entry name" value="DnaJ/Hsp40 cysteine-rich domain"/>
    <property type="match status" value="1"/>
</dbReference>